<comment type="caution">
    <text evidence="5">The sequence shown here is derived from an EMBL/GenBank/DDBJ whole genome shotgun (WGS) entry which is preliminary data.</text>
</comment>
<evidence type="ECO:0000256" key="1">
    <source>
        <dbReference type="ARBA" id="ARBA00023015"/>
    </source>
</evidence>
<dbReference type="PANTHER" id="PTHR33204:SF18">
    <property type="entry name" value="TRANSCRIPTIONAL REGULATORY PROTEIN"/>
    <property type="match status" value="1"/>
</dbReference>
<evidence type="ECO:0000313" key="6">
    <source>
        <dbReference type="Proteomes" id="UP000681526"/>
    </source>
</evidence>
<accession>A0ABM8V8E8</accession>
<dbReference type="InterPro" id="IPR002577">
    <property type="entry name" value="HTH_HxlR"/>
</dbReference>
<evidence type="ECO:0000313" key="5">
    <source>
        <dbReference type="EMBL" id="CAG5092221.1"/>
    </source>
</evidence>
<evidence type="ECO:0000256" key="3">
    <source>
        <dbReference type="ARBA" id="ARBA00023163"/>
    </source>
</evidence>
<feature type="domain" description="HTH hxlR-type" evidence="4">
    <location>
        <begin position="9"/>
        <end position="107"/>
    </location>
</feature>
<evidence type="ECO:0000259" key="4">
    <source>
        <dbReference type="PROSITE" id="PS51118"/>
    </source>
</evidence>
<reference evidence="5 6" key="1">
    <citation type="submission" date="2021-04" db="EMBL/GenBank/DDBJ databases">
        <authorList>
            <person name="Rakotoarivonina H."/>
        </authorList>
    </citation>
    <scope>NUCLEOTIDE SEQUENCE [LARGE SCALE GENOMIC DNA]</scope>
    <source>
        <strain evidence="5 6">XE</strain>
    </source>
</reference>
<dbReference type="CDD" id="cd00090">
    <property type="entry name" value="HTH_ARSR"/>
    <property type="match status" value="1"/>
</dbReference>
<sequence length="151" mass="17040">MNERYNLPCNIAQTLNLIGDRWTLLILHEIFAGSHSFNQIKRNLQGLSSRLLSERLRCLEEAGLLAAELYSAHPPRYHYTLTESGKALEPVFNALILWGRHHLKRCYKKLVHAECGHEVQIAYYCEHCGTNVGDVAAVPIEEADLAEASEA</sequence>
<dbReference type="Gene3D" id="1.10.10.10">
    <property type="entry name" value="Winged helix-like DNA-binding domain superfamily/Winged helix DNA-binding domain"/>
    <property type="match status" value="1"/>
</dbReference>
<dbReference type="InterPro" id="IPR036390">
    <property type="entry name" value="WH_DNA-bd_sf"/>
</dbReference>
<dbReference type="Pfam" id="PF01638">
    <property type="entry name" value="HxlR"/>
    <property type="match status" value="1"/>
</dbReference>
<proteinExistence type="predicted"/>
<dbReference type="EMBL" id="CAJRAY010000091">
    <property type="protein sequence ID" value="CAG5092221.1"/>
    <property type="molecule type" value="Genomic_DNA"/>
</dbReference>
<protein>
    <submittedName>
        <fullName evidence="5">Transcriptional regulator, HxlR family</fullName>
    </submittedName>
</protein>
<dbReference type="InterPro" id="IPR011991">
    <property type="entry name" value="ArsR-like_HTH"/>
</dbReference>
<keyword evidence="3" id="KW-0804">Transcription</keyword>
<gene>
    <name evidence="5" type="primary">txxe 3265</name>
    <name evidence="5" type="ORF">TXXE_17860</name>
</gene>
<dbReference type="SUPFAM" id="SSF46785">
    <property type="entry name" value="Winged helix' DNA-binding domain"/>
    <property type="match status" value="1"/>
</dbReference>
<keyword evidence="2" id="KW-0238">DNA-binding</keyword>
<evidence type="ECO:0000256" key="2">
    <source>
        <dbReference type="ARBA" id="ARBA00023125"/>
    </source>
</evidence>
<dbReference type="PANTHER" id="PTHR33204">
    <property type="entry name" value="TRANSCRIPTIONAL REGULATOR, MARR FAMILY"/>
    <property type="match status" value="1"/>
</dbReference>
<dbReference type="Proteomes" id="UP000681526">
    <property type="component" value="Unassembled WGS sequence"/>
</dbReference>
<dbReference type="PROSITE" id="PS51118">
    <property type="entry name" value="HTH_HXLR"/>
    <property type="match status" value="1"/>
</dbReference>
<dbReference type="RefSeq" id="WP_213486417.1">
    <property type="nucleotide sequence ID" value="NZ_CAJRAY010000091.1"/>
</dbReference>
<dbReference type="InterPro" id="IPR036388">
    <property type="entry name" value="WH-like_DNA-bd_sf"/>
</dbReference>
<organism evidence="5 6">
    <name type="scientific">Thermobacillus xylanilyticus</name>
    <dbReference type="NCBI Taxonomy" id="76633"/>
    <lineage>
        <taxon>Bacteria</taxon>
        <taxon>Bacillati</taxon>
        <taxon>Bacillota</taxon>
        <taxon>Bacilli</taxon>
        <taxon>Bacillales</taxon>
        <taxon>Paenibacillaceae</taxon>
        <taxon>Thermobacillus</taxon>
    </lineage>
</organism>
<keyword evidence="6" id="KW-1185">Reference proteome</keyword>
<name>A0ABM8V8E8_THEXY</name>
<keyword evidence="1" id="KW-0805">Transcription regulation</keyword>